<dbReference type="InterPro" id="IPR000524">
    <property type="entry name" value="Tscrpt_reg_HTH_GntR"/>
</dbReference>
<accession>U7UV81</accession>
<comment type="caution">
    <text evidence="5">The sequence shown here is derived from an EMBL/GenBank/DDBJ whole genome shotgun (WGS) entry which is preliminary data.</text>
</comment>
<dbReference type="PANTHER" id="PTHR44846:SF1">
    <property type="entry name" value="MANNOSYL-D-GLYCERATE TRANSPORT_METABOLISM SYSTEM REPRESSOR MNGR-RELATED"/>
    <property type="match status" value="1"/>
</dbReference>
<gene>
    <name evidence="5" type="ORF">HMPREF0202_02961</name>
</gene>
<dbReference type="InterPro" id="IPR028978">
    <property type="entry name" value="Chorismate_lyase_/UTRA_dom_sf"/>
</dbReference>
<dbReference type="STRING" id="1319815.HMPREF0202_02961"/>
<dbReference type="InterPro" id="IPR036390">
    <property type="entry name" value="WH_DNA-bd_sf"/>
</dbReference>
<dbReference type="SUPFAM" id="SSF46785">
    <property type="entry name" value="Winged helix' DNA-binding domain"/>
    <property type="match status" value="1"/>
</dbReference>
<dbReference type="CDD" id="cd07377">
    <property type="entry name" value="WHTH_GntR"/>
    <property type="match status" value="1"/>
</dbReference>
<sequence length="233" mass="27377">MKLPRYIEIAKELEEKILNNTYKKNERLPAERILAEEYNVTRVTIRNAIEHLVLKGFLEKKVGSGNYVKKNTLNLNISEQLSFSEKSHFLKQTPRTDVIEFKEISGDAKLMEIFNCDSNEVFFFIKRVRYLDNTPVNLENTYLPKSLFPNLTKDIMKGSKYDFVEKTLSIKESYNKITPILPNEELSQLFNLTSCEPIFYKTSIGISKKDIPFEYSELYFNPNIYEFTFTSKR</sequence>
<dbReference type="InterPro" id="IPR011663">
    <property type="entry name" value="UTRA"/>
</dbReference>
<evidence type="ECO:0000256" key="3">
    <source>
        <dbReference type="ARBA" id="ARBA00023163"/>
    </source>
</evidence>
<keyword evidence="6" id="KW-1185">Reference proteome</keyword>
<dbReference type="Gene3D" id="3.40.1410.10">
    <property type="entry name" value="Chorismate lyase-like"/>
    <property type="match status" value="1"/>
</dbReference>
<evidence type="ECO:0000313" key="6">
    <source>
        <dbReference type="Proteomes" id="UP000017081"/>
    </source>
</evidence>
<evidence type="ECO:0000256" key="2">
    <source>
        <dbReference type="ARBA" id="ARBA00023125"/>
    </source>
</evidence>
<dbReference type="PANTHER" id="PTHR44846">
    <property type="entry name" value="MANNOSYL-D-GLYCERATE TRANSPORT/METABOLISM SYSTEM REPRESSOR MNGR-RELATED"/>
    <property type="match status" value="1"/>
</dbReference>
<dbReference type="GO" id="GO:0003700">
    <property type="term" value="F:DNA-binding transcription factor activity"/>
    <property type="evidence" value="ECO:0007669"/>
    <property type="project" value="InterPro"/>
</dbReference>
<dbReference type="GO" id="GO:0003677">
    <property type="term" value="F:DNA binding"/>
    <property type="evidence" value="ECO:0007669"/>
    <property type="project" value="UniProtKB-KW"/>
</dbReference>
<evidence type="ECO:0000256" key="1">
    <source>
        <dbReference type="ARBA" id="ARBA00023015"/>
    </source>
</evidence>
<dbReference type="Proteomes" id="UP000017081">
    <property type="component" value="Unassembled WGS sequence"/>
</dbReference>
<keyword evidence="3" id="KW-0804">Transcription</keyword>
<keyword evidence="1" id="KW-0805">Transcription regulation</keyword>
<dbReference type="SMART" id="SM00866">
    <property type="entry name" value="UTRA"/>
    <property type="match status" value="1"/>
</dbReference>
<dbReference type="Gene3D" id="1.10.10.10">
    <property type="entry name" value="Winged helix-like DNA-binding domain superfamily/Winged helix DNA-binding domain"/>
    <property type="match status" value="1"/>
</dbReference>
<evidence type="ECO:0000259" key="4">
    <source>
        <dbReference type="PROSITE" id="PS50949"/>
    </source>
</evidence>
<dbReference type="InterPro" id="IPR050679">
    <property type="entry name" value="Bact_HTH_transcr_reg"/>
</dbReference>
<dbReference type="EMBL" id="AXZF01000202">
    <property type="protein sequence ID" value="ERT63191.1"/>
    <property type="molecule type" value="Genomic_DNA"/>
</dbReference>
<dbReference type="PROSITE" id="PS50949">
    <property type="entry name" value="HTH_GNTR"/>
    <property type="match status" value="1"/>
</dbReference>
<dbReference type="AlphaFoldDB" id="U7UV81"/>
<dbReference type="Pfam" id="PF07702">
    <property type="entry name" value="UTRA"/>
    <property type="match status" value="1"/>
</dbReference>
<dbReference type="eggNOG" id="COG2188">
    <property type="taxonomic scope" value="Bacteria"/>
</dbReference>
<protein>
    <recommendedName>
        <fullName evidence="4">HTH gntR-type domain-containing protein</fullName>
    </recommendedName>
</protein>
<dbReference type="GO" id="GO:0045892">
    <property type="term" value="P:negative regulation of DNA-templated transcription"/>
    <property type="evidence" value="ECO:0007669"/>
    <property type="project" value="TreeGrafter"/>
</dbReference>
<dbReference type="Pfam" id="PF00392">
    <property type="entry name" value="GntR"/>
    <property type="match status" value="1"/>
</dbReference>
<dbReference type="HOGENOM" id="CLU_063236_5_0_0"/>
<dbReference type="RefSeq" id="WP_023052478.1">
    <property type="nucleotide sequence ID" value="NZ_CP173060.2"/>
</dbReference>
<organism evidence="5 6">
    <name type="scientific">Cetobacterium somerae ATCC BAA-474</name>
    <dbReference type="NCBI Taxonomy" id="1319815"/>
    <lineage>
        <taxon>Bacteria</taxon>
        <taxon>Fusobacteriati</taxon>
        <taxon>Fusobacteriota</taxon>
        <taxon>Fusobacteriia</taxon>
        <taxon>Fusobacteriales</taxon>
        <taxon>Fusobacteriaceae</taxon>
        <taxon>Cetobacterium</taxon>
    </lineage>
</organism>
<evidence type="ECO:0000313" key="5">
    <source>
        <dbReference type="EMBL" id="ERT63191.1"/>
    </source>
</evidence>
<dbReference type="PRINTS" id="PR00035">
    <property type="entry name" value="HTHGNTR"/>
</dbReference>
<keyword evidence="2" id="KW-0238">DNA-binding</keyword>
<dbReference type="SUPFAM" id="SSF64288">
    <property type="entry name" value="Chorismate lyase-like"/>
    <property type="match status" value="1"/>
</dbReference>
<name>U7UV81_9FUSO</name>
<proteinExistence type="predicted"/>
<feature type="domain" description="HTH gntR-type" evidence="4">
    <location>
        <begin position="3"/>
        <end position="71"/>
    </location>
</feature>
<dbReference type="InterPro" id="IPR036388">
    <property type="entry name" value="WH-like_DNA-bd_sf"/>
</dbReference>
<reference evidence="5 6" key="1">
    <citation type="submission" date="2013-08" db="EMBL/GenBank/DDBJ databases">
        <authorList>
            <person name="Weinstock G."/>
            <person name="Sodergren E."/>
            <person name="Wylie T."/>
            <person name="Fulton L."/>
            <person name="Fulton R."/>
            <person name="Fronick C."/>
            <person name="O'Laughlin M."/>
            <person name="Godfrey J."/>
            <person name="Miner T."/>
            <person name="Herter B."/>
            <person name="Appelbaum E."/>
            <person name="Cordes M."/>
            <person name="Lek S."/>
            <person name="Wollam A."/>
            <person name="Pepin K.H."/>
            <person name="Palsikar V.B."/>
            <person name="Mitreva M."/>
            <person name="Wilson R.K."/>
        </authorList>
    </citation>
    <scope>NUCLEOTIDE SEQUENCE [LARGE SCALE GENOMIC DNA]</scope>
    <source>
        <strain evidence="5 6">ATCC BAA-474</strain>
    </source>
</reference>
<dbReference type="SMART" id="SM00345">
    <property type="entry name" value="HTH_GNTR"/>
    <property type="match status" value="1"/>
</dbReference>